<feature type="region of interest" description="Disordered" evidence="1">
    <location>
        <begin position="1"/>
        <end position="33"/>
    </location>
</feature>
<protein>
    <submittedName>
        <fullName evidence="2">Uncharacterized protein</fullName>
    </submittedName>
</protein>
<reference evidence="2" key="1">
    <citation type="journal article" date="2021" name="Mol. Plant Microbe Interact.">
        <title>Complete Genome Sequence of the Plant-Pathogenic Fungus Colletotrichum lupini.</title>
        <authorList>
            <person name="Baroncelli R."/>
            <person name="Pensec F."/>
            <person name="Da Lio D."/>
            <person name="Boufleur T."/>
            <person name="Vicente I."/>
            <person name="Sarrocco S."/>
            <person name="Picot A."/>
            <person name="Baraldi E."/>
            <person name="Sukno S."/>
            <person name="Thon M."/>
            <person name="Le Floch G."/>
        </authorList>
    </citation>
    <scope>NUCLEOTIDE SEQUENCE</scope>
    <source>
        <strain evidence="2">IMI 504893</strain>
    </source>
</reference>
<keyword evidence="3" id="KW-1185">Reference proteome</keyword>
<name>A0A9Q8SVP9_9PEZI</name>
<evidence type="ECO:0000313" key="2">
    <source>
        <dbReference type="EMBL" id="UQC84394.1"/>
    </source>
</evidence>
<feature type="compositionally biased region" description="Polar residues" evidence="1">
    <location>
        <begin position="113"/>
        <end position="122"/>
    </location>
</feature>
<gene>
    <name evidence="2" type="ORF">CLUP02_09891</name>
</gene>
<dbReference type="Proteomes" id="UP000830671">
    <property type="component" value="Chromosome 5"/>
</dbReference>
<accession>A0A9Q8SVP9</accession>
<dbReference type="KEGG" id="clup:CLUP02_09891"/>
<proteinExistence type="predicted"/>
<feature type="region of interest" description="Disordered" evidence="1">
    <location>
        <begin position="1543"/>
        <end position="1571"/>
    </location>
</feature>
<dbReference type="GeneID" id="73343878"/>
<sequence length="1571" mass="173330">MSKRCQPEVRGPTPTLNGINGTNGDGTTTEPTATPNWRVCVPFLVGGIRGREEFVWRIQPLYVRIGPRWSQYGEFFRDIEEYAHASVFKGETLGNSILLAKKARKRMSRCQESRPSLETSVGQAERAHGGNDEPCPVLFDIVTRSRAFAICPLRAKVYVCVAPTSVQTFRHGIFNFQSIPLLLSKLRKALSNSSFLGNLSLRFSDHFYLSTAASRYTPRNLETAAASSKTFASNMVPVWMNAVYPVQESLSPLSSPVYADNSNKRRRGPPSQLQIPTVHNRRDGSTDITTWALNDTRKLSIPWAARQDTYPVDLPAFFSILSPRVPVFFSLGLTVWSGLGGPFCSGEPKTVRYHRNCSEPIFHPPARTPSQLPALPGRALFLLATVTASVKTTRLGLTSELRLPKPQDMQCLPEAISLQLGVQHLQSRVLGAFLCTIMHYARDTVARECVHNAYSKHREFILIGRLAWASVVPLLNLSEPPLLYGDEKGQNAMQDHASLACAKPHAMPCNCLNSHTIPHHSRDGHHAKARISSPMERPWLWLQQPACPHRSPRAKKRAPLGVARTLLTSEAGFAWLPALSLVLVVPVTVAAESAARAKGKKAITEMADSQKPQDGFPACLSVSGFAVDDYPSIRRWVLLRLSPDYSPNPRGPHLASGSPASAKCRLHTLSVSPLTRRGFRWAARHRKRLELRLPSLVCIQTLGVSSGPPAIKCITPRGSKSAFSLHYIRLKVINPSSSHTPHLFGERLGTFFGVVSCLAQFEVQLYQSGAQSSKKIETVFGKHNRLPVENANDWWFGFWAAWHIFLSSKRPRGAKVPCRSTLTLLRSHRVGLWVVFWHLLGLLDESGIVNPQNCRVGVSYTLSLVTRPLCSSNASSMSNSVARFSKHQRIYSPRPSPPRTRILHREQFHQPYPSVIPDSLPAPPPLLFPSASSCASRQAFLILQRHAQKHRIGTSSTTSASTGNDRSKAHQQPMIRIDGTRPESVSLHAQHSLVLTFLSLIEITCPLRVIVRRYRKAKSPTKERHVKSRHPGLVSSLDTSVLRPLDGNAGVACAKSLANSTTFPATWHRAVVSLIGSHPLPIDKTASRAEGEQVLRPSAVFQPHDSASVIETKLDRNANGVFTSYFARTLLADTLPALTLCRSSISMTFNANFANFPHLFDGIGFSRSNISESLIAFHPPETFQFPGFSSASVYFTYLNLSYSVFTQHLAVPLSSIRLVCDRDERCTSSCYLHPIPTVKRLTVPGFPPDRPSPIFSHDVFAPIPYGASSIHLEGSSSIPLGRDSCSATGRRATLSFFSVVTKHIFRSQIVCYSEPARRKPPTEQAEVPFCRVLSSLTPVLAPSAKFLGSGSSQKPSQRCLGFFDIADPVSIALLLWGSLSQFNQYAFSARSAQDPSGRERGTIVELDTMTGNACEQIPGHWGFPFRIKVMPQRFSAFSSQAGFWQQHPVGVLVVPLVGSTTIRLWPLFLFIVLSEGKPRHFPRYGEVFPTAHSPTRIHEPVFMNTIAMGVSDSDSGYASELLAHDFTPSSNLLYIPGSRPARLPKTPMTGADGEPAHRKTQAGLVPVSEKQ</sequence>
<dbReference type="EMBL" id="CP019477">
    <property type="protein sequence ID" value="UQC84394.1"/>
    <property type="molecule type" value="Genomic_DNA"/>
</dbReference>
<feature type="region of interest" description="Disordered" evidence="1">
    <location>
        <begin position="257"/>
        <end position="282"/>
    </location>
</feature>
<feature type="region of interest" description="Disordered" evidence="1">
    <location>
        <begin position="950"/>
        <end position="971"/>
    </location>
</feature>
<feature type="region of interest" description="Disordered" evidence="1">
    <location>
        <begin position="109"/>
        <end position="128"/>
    </location>
</feature>
<evidence type="ECO:0000256" key="1">
    <source>
        <dbReference type="SAM" id="MobiDB-lite"/>
    </source>
</evidence>
<organism evidence="2 3">
    <name type="scientific">Colletotrichum lupini</name>
    <dbReference type="NCBI Taxonomy" id="145971"/>
    <lineage>
        <taxon>Eukaryota</taxon>
        <taxon>Fungi</taxon>
        <taxon>Dikarya</taxon>
        <taxon>Ascomycota</taxon>
        <taxon>Pezizomycotina</taxon>
        <taxon>Sordariomycetes</taxon>
        <taxon>Hypocreomycetidae</taxon>
        <taxon>Glomerellales</taxon>
        <taxon>Glomerellaceae</taxon>
        <taxon>Colletotrichum</taxon>
        <taxon>Colletotrichum acutatum species complex</taxon>
    </lineage>
</organism>
<feature type="compositionally biased region" description="Low complexity" evidence="1">
    <location>
        <begin position="15"/>
        <end position="33"/>
    </location>
</feature>
<evidence type="ECO:0000313" key="3">
    <source>
        <dbReference type="Proteomes" id="UP000830671"/>
    </source>
</evidence>
<dbReference type="RefSeq" id="XP_049146012.1">
    <property type="nucleotide sequence ID" value="XM_049288868.1"/>
</dbReference>